<gene>
    <name evidence="1" type="ORF">M6B38_341590</name>
</gene>
<reference evidence="1" key="2">
    <citation type="submission" date="2023-04" db="EMBL/GenBank/DDBJ databases">
        <authorList>
            <person name="Bruccoleri R.E."/>
            <person name="Oakeley E.J."/>
            <person name="Faust A.-M."/>
            <person name="Dessus-Babus S."/>
            <person name="Altorfer M."/>
            <person name="Burckhardt D."/>
            <person name="Oertli M."/>
            <person name="Naumann U."/>
            <person name="Petersen F."/>
            <person name="Wong J."/>
        </authorList>
    </citation>
    <scope>NUCLEOTIDE SEQUENCE</scope>
    <source>
        <strain evidence="1">GSM-AAB239-AS_SAM_17_03QT</strain>
        <tissue evidence="1">Leaf</tissue>
    </source>
</reference>
<accession>A0AAX6GY21</accession>
<proteinExistence type="predicted"/>
<protein>
    <submittedName>
        <fullName evidence="1">Uncharacterized protein</fullName>
    </submittedName>
</protein>
<keyword evidence="2" id="KW-1185">Reference proteome</keyword>
<dbReference type="AlphaFoldDB" id="A0AAX6GY21"/>
<name>A0AAX6GY21_IRIPA</name>
<evidence type="ECO:0000313" key="1">
    <source>
        <dbReference type="EMBL" id="KAJ6833227.1"/>
    </source>
</evidence>
<dbReference type="EMBL" id="JANAVB010015397">
    <property type="protein sequence ID" value="KAJ6833227.1"/>
    <property type="molecule type" value="Genomic_DNA"/>
</dbReference>
<dbReference type="Proteomes" id="UP001140949">
    <property type="component" value="Unassembled WGS sequence"/>
</dbReference>
<evidence type="ECO:0000313" key="2">
    <source>
        <dbReference type="Proteomes" id="UP001140949"/>
    </source>
</evidence>
<reference evidence="1" key="1">
    <citation type="journal article" date="2023" name="GigaByte">
        <title>Genome assembly of the bearded iris, Iris pallida Lam.</title>
        <authorList>
            <person name="Bruccoleri R.E."/>
            <person name="Oakeley E.J."/>
            <person name="Faust A.M.E."/>
            <person name="Altorfer M."/>
            <person name="Dessus-Babus S."/>
            <person name="Burckhardt D."/>
            <person name="Oertli M."/>
            <person name="Naumann U."/>
            <person name="Petersen F."/>
            <person name="Wong J."/>
        </authorList>
    </citation>
    <scope>NUCLEOTIDE SEQUENCE</scope>
    <source>
        <strain evidence="1">GSM-AAB239-AS_SAM_17_03QT</strain>
    </source>
</reference>
<comment type="caution">
    <text evidence="1">The sequence shown here is derived from an EMBL/GenBank/DDBJ whole genome shotgun (WGS) entry which is preliminary data.</text>
</comment>
<organism evidence="1 2">
    <name type="scientific">Iris pallida</name>
    <name type="common">Sweet iris</name>
    <dbReference type="NCBI Taxonomy" id="29817"/>
    <lineage>
        <taxon>Eukaryota</taxon>
        <taxon>Viridiplantae</taxon>
        <taxon>Streptophyta</taxon>
        <taxon>Embryophyta</taxon>
        <taxon>Tracheophyta</taxon>
        <taxon>Spermatophyta</taxon>
        <taxon>Magnoliopsida</taxon>
        <taxon>Liliopsida</taxon>
        <taxon>Asparagales</taxon>
        <taxon>Iridaceae</taxon>
        <taxon>Iridoideae</taxon>
        <taxon>Irideae</taxon>
        <taxon>Iris</taxon>
    </lineage>
</organism>
<sequence length="57" mass="6578">MTTTALRRHPTDHSQSLASDEFYRLMTIDLPFVSHRSILLRSTPFLANSRYPSVDVE</sequence>